<dbReference type="EMBL" id="JAODUO010001025">
    <property type="protein sequence ID" value="KAK2171800.1"/>
    <property type="molecule type" value="Genomic_DNA"/>
</dbReference>
<dbReference type="InterPro" id="IPR036961">
    <property type="entry name" value="Kinesin_motor_dom_sf"/>
</dbReference>
<proteinExistence type="inferred from homology"/>
<comment type="caution">
    <text evidence="20">The sequence shown here is derived from an EMBL/GenBank/DDBJ whole genome shotgun (WGS) entry which is preliminary data.</text>
</comment>
<evidence type="ECO:0000256" key="7">
    <source>
        <dbReference type="ARBA" id="ARBA00022846"/>
    </source>
</evidence>
<feature type="domain" description="Kinesin motor" evidence="19">
    <location>
        <begin position="7"/>
        <end position="345"/>
    </location>
</feature>
<reference evidence="20" key="1">
    <citation type="journal article" date="2023" name="Mol. Biol. Evol.">
        <title>Third-Generation Sequencing Reveals the Adaptive Role of the Epigenome in Three Deep-Sea Polychaetes.</title>
        <authorList>
            <person name="Perez M."/>
            <person name="Aroh O."/>
            <person name="Sun Y."/>
            <person name="Lan Y."/>
            <person name="Juniper S.K."/>
            <person name="Young C.R."/>
            <person name="Angers B."/>
            <person name="Qian P.Y."/>
        </authorList>
    </citation>
    <scope>NUCLEOTIDE SEQUENCE</scope>
    <source>
        <strain evidence="20">R07B-5</strain>
    </source>
</reference>
<dbReference type="PROSITE" id="PS00411">
    <property type="entry name" value="KINESIN_MOTOR_1"/>
    <property type="match status" value="1"/>
</dbReference>
<keyword evidence="6 15" id="KW-0067">ATP-binding</keyword>
<evidence type="ECO:0000256" key="9">
    <source>
        <dbReference type="ARBA" id="ARBA00023069"/>
    </source>
</evidence>
<evidence type="ECO:0000256" key="2">
    <source>
        <dbReference type="ARBA" id="ARBA00022490"/>
    </source>
</evidence>
<evidence type="ECO:0000256" key="3">
    <source>
        <dbReference type="ARBA" id="ARBA00022553"/>
    </source>
</evidence>
<keyword evidence="8 17" id="KW-0175">Coiled coil</keyword>
<keyword evidence="9" id="KW-0969">Cilium</keyword>
<evidence type="ECO:0000313" key="20">
    <source>
        <dbReference type="EMBL" id="KAK2171800.1"/>
    </source>
</evidence>
<dbReference type="InterPro" id="IPR056524">
    <property type="entry name" value="KIF6/9_C"/>
</dbReference>
<keyword evidence="4 16" id="KW-0493">Microtubule</keyword>
<evidence type="ECO:0000256" key="12">
    <source>
        <dbReference type="ARBA" id="ARBA00023273"/>
    </source>
</evidence>
<comment type="function">
    <text evidence="13">Essential for normal male fertility and for progressive motility of spermatozoa.</text>
</comment>
<evidence type="ECO:0000256" key="10">
    <source>
        <dbReference type="ARBA" id="ARBA00023175"/>
    </source>
</evidence>
<comment type="subcellular location">
    <subcellularLocation>
        <location evidence="1">Cytoplasm</location>
        <location evidence="1">Cytoskeleton</location>
        <location evidence="1">Flagellum axoneme</location>
    </subcellularLocation>
</comment>
<gene>
    <name evidence="20" type="ORF">NP493_1026g00029</name>
</gene>
<keyword evidence="10 15" id="KW-0505">Motor protein</keyword>
<feature type="region of interest" description="Disordered" evidence="18">
    <location>
        <begin position="790"/>
        <end position="833"/>
    </location>
</feature>
<evidence type="ECO:0000256" key="18">
    <source>
        <dbReference type="SAM" id="MobiDB-lite"/>
    </source>
</evidence>
<dbReference type="InterPro" id="IPR001752">
    <property type="entry name" value="Kinesin_motor_dom"/>
</dbReference>
<dbReference type="SMART" id="SM00129">
    <property type="entry name" value="KISc"/>
    <property type="match status" value="1"/>
</dbReference>
<feature type="compositionally biased region" description="Low complexity" evidence="18">
    <location>
        <begin position="521"/>
        <end position="532"/>
    </location>
</feature>
<feature type="region of interest" description="Disordered" evidence="18">
    <location>
        <begin position="471"/>
        <end position="585"/>
    </location>
</feature>
<dbReference type="InterPro" id="IPR027417">
    <property type="entry name" value="P-loop_NTPase"/>
</dbReference>
<evidence type="ECO:0000256" key="14">
    <source>
        <dbReference type="ARBA" id="ARBA00063408"/>
    </source>
</evidence>
<dbReference type="PANTHER" id="PTHR47968">
    <property type="entry name" value="CENTROMERE PROTEIN E"/>
    <property type="match status" value="1"/>
</dbReference>
<dbReference type="Proteomes" id="UP001209878">
    <property type="component" value="Unassembled WGS sequence"/>
</dbReference>
<evidence type="ECO:0000313" key="21">
    <source>
        <dbReference type="Proteomes" id="UP001209878"/>
    </source>
</evidence>
<dbReference type="GO" id="GO:0003777">
    <property type="term" value="F:microtubule motor activity"/>
    <property type="evidence" value="ECO:0007669"/>
    <property type="project" value="InterPro"/>
</dbReference>
<evidence type="ECO:0000256" key="17">
    <source>
        <dbReference type="SAM" id="Coils"/>
    </source>
</evidence>
<dbReference type="FunFam" id="3.40.850.10:FF:000040">
    <property type="entry name" value="Kinesin-like protein"/>
    <property type="match status" value="1"/>
</dbReference>
<dbReference type="InterPro" id="IPR027640">
    <property type="entry name" value="Kinesin-like_fam"/>
</dbReference>
<protein>
    <recommendedName>
        <fullName evidence="16">Kinesin-like protein</fullName>
    </recommendedName>
</protein>
<feature type="compositionally biased region" description="Basic and acidic residues" evidence="18">
    <location>
        <begin position="550"/>
        <end position="559"/>
    </location>
</feature>
<evidence type="ECO:0000256" key="16">
    <source>
        <dbReference type="RuleBase" id="RU000394"/>
    </source>
</evidence>
<keyword evidence="5 15" id="KW-0547">Nucleotide-binding</keyword>
<dbReference type="Pfam" id="PF23735">
    <property type="entry name" value="KIF9"/>
    <property type="match status" value="1"/>
</dbReference>
<evidence type="ECO:0000259" key="19">
    <source>
        <dbReference type="PROSITE" id="PS50067"/>
    </source>
</evidence>
<evidence type="ECO:0000256" key="13">
    <source>
        <dbReference type="ARBA" id="ARBA00059553"/>
    </source>
</evidence>
<keyword evidence="11" id="KW-0206">Cytoskeleton</keyword>
<dbReference type="Gene3D" id="3.40.850.10">
    <property type="entry name" value="Kinesin motor domain"/>
    <property type="match status" value="1"/>
</dbReference>
<keyword evidence="12" id="KW-0966">Cell projection</keyword>
<name>A0AAD9KIK1_RIDPI</name>
<dbReference type="Pfam" id="PF00225">
    <property type="entry name" value="Kinesin"/>
    <property type="match status" value="1"/>
</dbReference>
<dbReference type="GO" id="GO:0008017">
    <property type="term" value="F:microtubule binding"/>
    <property type="evidence" value="ECO:0007669"/>
    <property type="project" value="InterPro"/>
</dbReference>
<dbReference type="PROSITE" id="PS50067">
    <property type="entry name" value="KINESIN_MOTOR_2"/>
    <property type="match status" value="1"/>
</dbReference>
<sequence>MNTGGSKVKVWVRIRPSSNFARDAIELQNDSKTINIHHKRPDKKCVVNNQKLDWSFQLDGVMHDISQEEVHNRIAADIAHSALNGYNGTLMCYGQTGAGKTYTMTGATENYKDRGIIPRAITQLFREIDEMLGNVVSVRISYLEIYNETMFDLLSTLPESMAVMDQVTPLTVHEDPEYGVYVKGLSCHLAQNEEEALNLLFEGETNRAIAAHTLNKMSSRSHCIFTVYMETHSRLQSNAKYLLSKLNFVDLAGSERLKKTNSAGKTLTEAMYINKSLSFLEQTVIALADRHRDHVPFRHSKLTHCLKNSIGGNSNTLLIANVRAEMQHMEETVSTLRFATRMMCVEVKPAVNQKFDPNRLVLQLQAEINELRNELAMHDTLANRSHVSYEPLSEQQLYEVKQQVMQYVEGRLDEVDIVNVRQIQAVYEGFRELCRDMEKEIEARLRSRYTFIDRTDQASIMAAQQAGIPLNDDGELVGESDGSGFGIGPAISQGKPVASSIISIKKRETRTKLKGGKERSSPSLKSGSPSQSVKGGLLHETLSQTPSAAGDKDEKRDEAGTPTSGGPDGKRGLPRPSTPPGRMDAFDEFKKEAGSEINRILVENKEILSAKKKAYADLARQVNLTKMEIDKCRVQLEDMQREREQQYETATEGGEVIIGEDEYLLIKRLREHKMAYQMDFEELKTLKSEVKYCEKLVDQSRHRLVQEFDNWYNESFILPPPEGNDMTSAEAGIGVRAGVLPPQKADIVIEDEQEKFERLQKSLLLENPDSAAFYNAKLRIQRRKNYETAMSQPGLKGATTPRAISHSPLSPRTPGTPKKRIRNPPPTMLEMQY</sequence>
<dbReference type="SUPFAM" id="SSF52540">
    <property type="entry name" value="P-loop containing nucleoside triphosphate hydrolases"/>
    <property type="match status" value="1"/>
</dbReference>
<keyword evidence="3" id="KW-0597">Phosphoprotein</keyword>
<feature type="binding site" evidence="15">
    <location>
        <begin position="94"/>
        <end position="101"/>
    </location>
    <ligand>
        <name>ATP</name>
        <dbReference type="ChEBI" id="CHEBI:30616"/>
    </ligand>
</feature>
<evidence type="ECO:0000256" key="6">
    <source>
        <dbReference type="ARBA" id="ARBA00022840"/>
    </source>
</evidence>
<dbReference type="PANTHER" id="PTHR47968:SF62">
    <property type="entry name" value="KINESIN FAMILY MEMBER 5A"/>
    <property type="match status" value="1"/>
</dbReference>
<dbReference type="AlphaFoldDB" id="A0AAD9KIK1"/>
<dbReference type="GO" id="GO:0005874">
    <property type="term" value="C:microtubule"/>
    <property type="evidence" value="ECO:0007669"/>
    <property type="project" value="UniProtKB-KW"/>
</dbReference>
<comment type="similarity">
    <text evidence="15 16">Belongs to the TRAFAC class myosin-kinesin ATPase superfamily. Kinesin family.</text>
</comment>
<accession>A0AAD9KIK1</accession>
<evidence type="ECO:0000256" key="1">
    <source>
        <dbReference type="ARBA" id="ARBA00004611"/>
    </source>
</evidence>
<keyword evidence="7" id="KW-0282">Flagellum</keyword>
<feature type="coiled-coil region" evidence="17">
    <location>
        <begin position="622"/>
        <end position="649"/>
    </location>
</feature>
<organism evidence="20 21">
    <name type="scientific">Ridgeia piscesae</name>
    <name type="common">Tubeworm</name>
    <dbReference type="NCBI Taxonomy" id="27915"/>
    <lineage>
        <taxon>Eukaryota</taxon>
        <taxon>Metazoa</taxon>
        <taxon>Spiralia</taxon>
        <taxon>Lophotrochozoa</taxon>
        <taxon>Annelida</taxon>
        <taxon>Polychaeta</taxon>
        <taxon>Sedentaria</taxon>
        <taxon>Canalipalpata</taxon>
        <taxon>Sabellida</taxon>
        <taxon>Siboglinidae</taxon>
        <taxon>Ridgeia</taxon>
    </lineage>
</organism>
<dbReference type="PRINTS" id="PR00380">
    <property type="entry name" value="KINESINHEAVY"/>
</dbReference>
<keyword evidence="21" id="KW-1185">Reference proteome</keyword>
<evidence type="ECO:0000256" key="15">
    <source>
        <dbReference type="PROSITE-ProRule" id="PRU00283"/>
    </source>
</evidence>
<dbReference type="GO" id="GO:0007018">
    <property type="term" value="P:microtubule-based movement"/>
    <property type="evidence" value="ECO:0007669"/>
    <property type="project" value="InterPro"/>
</dbReference>
<evidence type="ECO:0000256" key="11">
    <source>
        <dbReference type="ARBA" id="ARBA00023212"/>
    </source>
</evidence>
<evidence type="ECO:0000256" key="4">
    <source>
        <dbReference type="ARBA" id="ARBA00022701"/>
    </source>
</evidence>
<evidence type="ECO:0000256" key="5">
    <source>
        <dbReference type="ARBA" id="ARBA00022741"/>
    </source>
</evidence>
<evidence type="ECO:0000256" key="8">
    <source>
        <dbReference type="ARBA" id="ARBA00023054"/>
    </source>
</evidence>
<dbReference type="GO" id="GO:0005524">
    <property type="term" value="F:ATP binding"/>
    <property type="evidence" value="ECO:0007669"/>
    <property type="project" value="UniProtKB-UniRule"/>
</dbReference>
<dbReference type="InterPro" id="IPR019821">
    <property type="entry name" value="Kinesin_motor_CS"/>
</dbReference>
<keyword evidence="2" id="KW-0963">Cytoplasm</keyword>
<comment type="subunit">
    <text evidence="14">Interacts with HYDIN.</text>
</comment>